<protein>
    <submittedName>
        <fullName evidence="5">RED-like protein N-terminal region-domain-containing protein</fullName>
    </submittedName>
</protein>
<dbReference type="AlphaFoldDB" id="A0A9P6EIT2"/>
<dbReference type="OrthoDB" id="3366823at2759"/>
<dbReference type="InterPro" id="IPR012916">
    <property type="entry name" value="RED_N"/>
</dbReference>
<dbReference type="Pfam" id="PF07808">
    <property type="entry name" value="RED_N"/>
    <property type="match status" value="1"/>
</dbReference>
<dbReference type="InterPro" id="IPR039896">
    <property type="entry name" value="Red-like"/>
</dbReference>
<comment type="caution">
    <text evidence="5">The sequence shown here is derived from an EMBL/GenBank/DDBJ whole genome shotgun (WGS) entry which is preliminary data.</text>
</comment>
<feature type="region of interest" description="Disordered" evidence="3">
    <location>
        <begin position="1"/>
        <end position="74"/>
    </location>
</feature>
<feature type="compositionally biased region" description="Acidic residues" evidence="3">
    <location>
        <begin position="292"/>
        <end position="302"/>
    </location>
</feature>
<evidence type="ECO:0000259" key="4">
    <source>
        <dbReference type="Pfam" id="PF07808"/>
    </source>
</evidence>
<evidence type="ECO:0000313" key="6">
    <source>
        <dbReference type="Proteomes" id="UP000807306"/>
    </source>
</evidence>
<feature type="compositionally biased region" description="Polar residues" evidence="3">
    <location>
        <begin position="12"/>
        <end position="24"/>
    </location>
</feature>
<reference evidence="5" key="1">
    <citation type="submission" date="2020-11" db="EMBL/GenBank/DDBJ databases">
        <authorList>
            <consortium name="DOE Joint Genome Institute"/>
            <person name="Ahrendt S."/>
            <person name="Riley R."/>
            <person name="Andreopoulos W."/>
            <person name="Labutti K."/>
            <person name="Pangilinan J."/>
            <person name="Ruiz-Duenas F.J."/>
            <person name="Barrasa J.M."/>
            <person name="Sanchez-Garcia M."/>
            <person name="Camarero S."/>
            <person name="Miyauchi S."/>
            <person name="Serrano A."/>
            <person name="Linde D."/>
            <person name="Babiker R."/>
            <person name="Drula E."/>
            <person name="Ayuso-Fernandez I."/>
            <person name="Pacheco R."/>
            <person name="Padilla G."/>
            <person name="Ferreira P."/>
            <person name="Barriuso J."/>
            <person name="Kellner H."/>
            <person name="Castanera R."/>
            <person name="Alfaro M."/>
            <person name="Ramirez L."/>
            <person name="Pisabarro A.G."/>
            <person name="Kuo A."/>
            <person name="Tritt A."/>
            <person name="Lipzen A."/>
            <person name="He G."/>
            <person name="Yan M."/>
            <person name="Ng V."/>
            <person name="Cullen D."/>
            <person name="Martin F."/>
            <person name="Rosso M.-N."/>
            <person name="Henrissat B."/>
            <person name="Hibbett D."/>
            <person name="Martinez A.T."/>
            <person name="Grigoriev I.V."/>
        </authorList>
    </citation>
    <scope>NUCLEOTIDE SEQUENCE</scope>
    <source>
        <strain evidence="5">CBS 506.95</strain>
    </source>
</reference>
<comment type="subcellular location">
    <subcellularLocation>
        <location evidence="1">Nucleus</location>
    </subcellularLocation>
</comment>
<feature type="compositionally biased region" description="Basic and acidic residues" evidence="3">
    <location>
        <begin position="56"/>
        <end position="74"/>
    </location>
</feature>
<evidence type="ECO:0000313" key="5">
    <source>
        <dbReference type="EMBL" id="KAF9530453.1"/>
    </source>
</evidence>
<feature type="domain" description="RED-like N-terminal" evidence="4">
    <location>
        <begin position="52"/>
        <end position="153"/>
    </location>
</feature>
<feature type="compositionally biased region" description="Basic and acidic residues" evidence="3">
    <location>
        <begin position="165"/>
        <end position="174"/>
    </location>
</feature>
<dbReference type="EMBL" id="MU157840">
    <property type="protein sequence ID" value="KAF9530453.1"/>
    <property type="molecule type" value="Genomic_DNA"/>
</dbReference>
<feature type="compositionally biased region" description="Basic residues" evidence="3">
    <location>
        <begin position="407"/>
        <end position="417"/>
    </location>
</feature>
<evidence type="ECO:0000256" key="3">
    <source>
        <dbReference type="SAM" id="MobiDB-lite"/>
    </source>
</evidence>
<feature type="compositionally biased region" description="Low complexity" evidence="3">
    <location>
        <begin position="303"/>
        <end position="314"/>
    </location>
</feature>
<keyword evidence="2" id="KW-0539">Nucleus</keyword>
<feature type="region of interest" description="Disordered" evidence="3">
    <location>
        <begin position="402"/>
        <end position="424"/>
    </location>
</feature>
<dbReference type="GO" id="GO:0005634">
    <property type="term" value="C:nucleus"/>
    <property type="evidence" value="ECO:0007669"/>
    <property type="project" value="UniProtKB-SubCell"/>
</dbReference>
<keyword evidence="6" id="KW-1185">Reference proteome</keyword>
<sequence>MDQDSFRELLQGSGTRPSASSTLGVGSGSRAKLAVPQKQKVVEPAKPAFKPRKVTKQQDSKYRDRAAERRVGKDNDYAHVEAVLEDFEKKHADEDKEKVDAQRKYLGGDSDHTVLVKGLDFALLQQQKSKTGQLSKDDLDDLDRAFHEGSSHVTTDIAPTKKRTRGELIQELKQKRGGGKSASVPEESESQSLEDAKQKGKFKPIGFKSIGASSKKRKETGEGEKKKKKKRKVEESSVDDTSKAGSSQLDATAPQTSVQPLESTPSAPEPISEPVDADFDIFADVGEYTGFEIDEDEDDEDANNNTKTKPTTNPSEEIEEGEELSAIPRRWFDDDEPRESALPTKPAVKLSRQLEPSTEATTHSADDDIAMEEDQPTRLTGLESSKVPSIKDLLAMDEAAAKYEQKQKRKDKKKKKVKGDDDDD</sequence>
<feature type="compositionally biased region" description="Polar residues" evidence="3">
    <location>
        <begin position="243"/>
        <end position="266"/>
    </location>
</feature>
<feature type="compositionally biased region" description="Polar residues" evidence="3">
    <location>
        <begin position="354"/>
        <end position="363"/>
    </location>
</feature>
<feature type="region of interest" description="Disordered" evidence="3">
    <location>
        <begin position="145"/>
        <end position="386"/>
    </location>
</feature>
<evidence type="ECO:0000256" key="2">
    <source>
        <dbReference type="ARBA" id="ARBA00023242"/>
    </source>
</evidence>
<proteinExistence type="predicted"/>
<gene>
    <name evidence="5" type="ORF">CPB83DRAFT_850948</name>
</gene>
<dbReference type="Proteomes" id="UP000807306">
    <property type="component" value="Unassembled WGS sequence"/>
</dbReference>
<evidence type="ECO:0000256" key="1">
    <source>
        <dbReference type="ARBA" id="ARBA00004123"/>
    </source>
</evidence>
<organism evidence="5 6">
    <name type="scientific">Crepidotus variabilis</name>
    <dbReference type="NCBI Taxonomy" id="179855"/>
    <lineage>
        <taxon>Eukaryota</taxon>
        <taxon>Fungi</taxon>
        <taxon>Dikarya</taxon>
        <taxon>Basidiomycota</taxon>
        <taxon>Agaricomycotina</taxon>
        <taxon>Agaricomycetes</taxon>
        <taxon>Agaricomycetidae</taxon>
        <taxon>Agaricales</taxon>
        <taxon>Agaricineae</taxon>
        <taxon>Crepidotaceae</taxon>
        <taxon>Crepidotus</taxon>
    </lineage>
</organism>
<accession>A0A9P6EIT2</accession>
<name>A0A9P6EIT2_9AGAR</name>
<dbReference type="PANTHER" id="PTHR12765">
    <property type="entry name" value="RED PROTEIN IK FACTOR CYTOKINE IK"/>
    <property type="match status" value="1"/>
</dbReference>